<accession>A0AAV4LIG8</accession>
<keyword evidence="2" id="KW-1185">Reference proteome</keyword>
<dbReference type="EMBL" id="BOQE01000001">
    <property type="protein sequence ID" value="GIM47428.1"/>
    <property type="molecule type" value="Genomic_DNA"/>
</dbReference>
<evidence type="ECO:0000313" key="2">
    <source>
        <dbReference type="Proteomes" id="UP001057291"/>
    </source>
</evidence>
<comment type="caution">
    <text evidence="1">The sequence shown here is derived from an EMBL/GenBank/DDBJ whole genome shotgun (WGS) entry which is preliminary data.</text>
</comment>
<organism evidence="1 2">
    <name type="scientific">Collibacillus ludicampi</name>
    <dbReference type="NCBI Taxonomy" id="2771369"/>
    <lineage>
        <taxon>Bacteria</taxon>
        <taxon>Bacillati</taxon>
        <taxon>Bacillota</taxon>
        <taxon>Bacilli</taxon>
        <taxon>Bacillales</taxon>
        <taxon>Alicyclobacillaceae</taxon>
        <taxon>Collibacillus</taxon>
    </lineage>
</organism>
<reference evidence="1" key="1">
    <citation type="journal article" date="2023" name="Int. J. Syst. Evol. Microbiol.">
        <title>Collibacillus ludicampi gen. nov., sp. nov., a new soil bacterium of the family Alicyclobacillaceae.</title>
        <authorList>
            <person name="Jojima T."/>
            <person name="Ioku Y."/>
            <person name="Fukuta Y."/>
            <person name="Shirasaka N."/>
            <person name="Matsumura Y."/>
            <person name="Mori M."/>
        </authorList>
    </citation>
    <scope>NUCLEOTIDE SEQUENCE</scope>
    <source>
        <strain evidence="1">TP075</strain>
    </source>
</reference>
<proteinExistence type="predicted"/>
<name>A0AAV4LIG8_9BACL</name>
<protein>
    <submittedName>
        <fullName evidence="1">Uncharacterized protein</fullName>
    </submittedName>
</protein>
<evidence type="ECO:0000313" key="1">
    <source>
        <dbReference type="EMBL" id="GIM47428.1"/>
    </source>
</evidence>
<dbReference type="AlphaFoldDB" id="A0AAV4LIG8"/>
<dbReference type="Proteomes" id="UP001057291">
    <property type="component" value="Unassembled WGS sequence"/>
</dbReference>
<sequence>MYCRMHSKFFEGVETISSEQTFRKYEFIKDERLGISLPKLYSEWSELTEEERHDMILTWEAIRGHIPDRIKELESLIDEKQEEVFREEDWERICSLFAEINDYAGRINDLNIWSRVQQDFDTADLADEHLNREK</sequence>
<gene>
    <name evidence="1" type="ORF">DNHGIG_29770</name>
</gene>